<organism evidence="3">
    <name type="scientific">Drosophila persimilis</name>
    <name type="common">Fruit fly</name>
    <dbReference type="NCBI Taxonomy" id="7234"/>
    <lineage>
        <taxon>Eukaryota</taxon>
        <taxon>Metazoa</taxon>
        <taxon>Ecdysozoa</taxon>
        <taxon>Arthropoda</taxon>
        <taxon>Hexapoda</taxon>
        <taxon>Insecta</taxon>
        <taxon>Pterygota</taxon>
        <taxon>Neoptera</taxon>
        <taxon>Endopterygota</taxon>
        <taxon>Diptera</taxon>
        <taxon>Brachycera</taxon>
        <taxon>Muscomorpha</taxon>
        <taxon>Ephydroidea</taxon>
        <taxon>Drosophilidae</taxon>
        <taxon>Drosophila</taxon>
        <taxon>Sophophora</taxon>
    </lineage>
</organism>
<feature type="compositionally biased region" description="Low complexity" evidence="1">
    <location>
        <begin position="78"/>
        <end position="90"/>
    </location>
</feature>
<proteinExistence type="predicted"/>
<gene>
    <name evidence="2" type="primary">Dper\GL23442</name>
    <name evidence="2" type="ORF">Dper_GL23442</name>
</gene>
<dbReference type="Proteomes" id="UP000008744">
    <property type="component" value="Unassembled WGS sequence"/>
</dbReference>
<feature type="region of interest" description="Disordered" evidence="1">
    <location>
        <begin position="30"/>
        <end position="113"/>
    </location>
</feature>
<dbReference type="EMBL" id="CH479179">
    <property type="protein sequence ID" value="EDW24359.1"/>
    <property type="molecule type" value="Genomic_DNA"/>
</dbReference>
<evidence type="ECO:0000313" key="2">
    <source>
        <dbReference type="EMBL" id="EDW24359.1"/>
    </source>
</evidence>
<dbReference type="OMA" id="MGTTWPQ"/>
<accession>B4G3N8</accession>
<evidence type="ECO:0000256" key="1">
    <source>
        <dbReference type="SAM" id="MobiDB-lite"/>
    </source>
</evidence>
<evidence type="ECO:0000313" key="3">
    <source>
        <dbReference type="Proteomes" id="UP000008744"/>
    </source>
</evidence>
<keyword evidence="3" id="KW-1185">Reference proteome</keyword>
<feature type="compositionally biased region" description="Low complexity" evidence="1">
    <location>
        <begin position="99"/>
        <end position="113"/>
    </location>
</feature>
<reference evidence="2 3" key="1">
    <citation type="journal article" date="2007" name="Nature">
        <title>Evolution of genes and genomes on the Drosophila phylogeny.</title>
        <authorList>
            <consortium name="Drosophila 12 Genomes Consortium"/>
            <person name="Clark A.G."/>
            <person name="Eisen M.B."/>
            <person name="Smith D.R."/>
            <person name="Bergman C.M."/>
            <person name="Oliver B."/>
            <person name="Markow T.A."/>
            <person name="Kaufman T.C."/>
            <person name="Kellis M."/>
            <person name="Gelbart W."/>
            <person name="Iyer V.N."/>
            <person name="Pollard D.A."/>
            <person name="Sackton T.B."/>
            <person name="Larracuente A.M."/>
            <person name="Singh N.D."/>
            <person name="Abad J.P."/>
            <person name="Abt D.N."/>
            <person name="Adryan B."/>
            <person name="Aguade M."/>
            <person name="Akashi H."/>
            <person name="Anderson W.W."/>
            <person name="Aquadro C.F."/>
            <person name="Ardell D.H."/>
            <person name="Arguello R."/>
            <person name="Artieri C.G."/>
            <person name="Barbash D.A."/>
            <person name="Barker D."/>
            <person name="Barsanti P."/>
            <person name="Batterham P."/>
            <person name="Batzoglou S."/>
            <person name="Begun D."/>
            <person name="Bhutkar A."/>
            <person name="Blanco E."/>
            <person name="Bosak S.A."/>
            <person name="Bradley R.K."/>
            <person name="Brand A.D."/>
            <person name="Brent M.R."/>
            <person name="Brooks A.N."/>
            <person name="Brown R.H."/>
            <person name="Butlin R.K."/>
            <person name="Caggese C."/>
            <person name="Calvi B.R."/>
            <person name="Bernardo de Carvalho A."/>
            <person name="Caspi A."/>
            <person name="Castrezana S."/>
            <person name="Celniker S.E."/>
            <person name="Chang J.L."/>
            <person name="Chapple C."/>
            <person name="Chatterji S."/>
            <person name="Chinwalla A."/>
            <person name="Civetta A."/>
            <person name="Clifton S.W."/>
            <person name="Comeron J.M."/>
            <person name="Costello J.C."/>
            <person name="Coyne J.A."/>
            <person name="Daub J."/>
            <person name="David R.G."/>
            <person name="Delcher A.L."/>
            <person name="Delehaunty K."/>
            <person name="Do C.B."/>
            <person name="Ebling H."/>
            <person name="Edwards K."/>
            <person name="Eickbush T."/>
            <person name="Evans J.D."/>
            <person name="Filipski A."/>
            <person name="Findeiss S."/>
            <person name="Freyhult E."/>
            <person name="Fulton L."/>
            <person name="Fulton R."/>
            <person name="Garcia A.C."/>
            <person name="Gardiner A."/>
            <person name="Garfield D.A."/>
            <person name="Garvin B.E."/>
            <person name="Gibson G."/>
            <person name="Gilbert D."/>
            <person name="Gnerre S."/>
            <person name="Godfrey J."/>
            <person name="Good R."/>
            <person name="Gotea V."/>
            <person name="Gravely B."/>
            <person name="Greenberg A.J."/>
            <person name="Griffiths-Jones S."/>
            <person name="Gross S."/>
            <person name="Guigo R."/>
            <person name="Gustafson E.A."/>
            <person name="Haerty W."/>
            <person name="Hahn M.W."/>
            <person name="Halligan D.L."/>
            <person name="Halpern A.L."/>
            <person name="Halter G.M."/>
            <person name="Han M.V."/>
            <person name="Heger A."/>
            <person name="Hillier L."/>
            <person name="Hinrichs A.S."/>
            <person name="Holmes I."/>
            <person name="Hoskins R.A."/>
            <person name="Hubisz M.J."/>
            <person name="Hultmark D."/>
            <person name="Huntley M.A."/>
            <person name="Jaffe D.B."/>
            <person name="Jagadeeshan S."/>
            <person name="Jeck W.R."/>
            <person name="Johnson J."/>
            <person name="Jones C.D."/>
            <person name="Jordan W.C."/>
            <person name="Karpen G.H."/>
            <person name="Kataoka E."/>
            <person name="Keightley P.D."/>
            <person name="Kheradpour P."/>
            <person name="Kirkness E.F."/>
            <person name="Koerich L.B."/>
            <person name="Kristiansen K."/>
            <person name="Kudrna D."/>
            <person name="Kulathinal R.J."/>
            <person name="Kumar S."/>
            <person name="Kwok R."/>
            <person name="Lander E."/>
            <person name="Langley C.H."/>
            <person name="Lapoint R."/>
            <person name="Lazzaro B.P."/>
            <person name="Lee S.J."/>
            <person name="Levesque L."/>
            <person name="Li R."/>
            <person name="Lin C.F."/>
            <person name="Lin M.F."/>
            <person name="Lindblad-Toh K."/>
            <person name="Llopart A."/>
            <person name="Long M."/>
            <person name="Low L."/>
            <person name="Lozovsky E."/>
            <person name="Lu J."/>
            <person name="Luo M."/>
            <person name="Machado C.A."/>
            <person name="Makalowski W."/>
            <person name="Marzo M."/>
            <person name="Matsuda M."/>
            <person name="Matzkin L."/>
            <person name="McAllister B."/>
            <person name="McBride C.S."/>
            <person name="McKernan B."/>
            <person name="McKernan K."/>
            <person name="Mendez-Lago M."/>
            <person name="Minx P."/>
            <person name="Mollenhauer M.U."/>
            <person name="Montooth K."/>
            <person name="Mount S.M."/>
            <person name="Mu X."/>
            <person name="Myers E."/>
            <person name="Negre B."/>
            <person name="Newfeld S."/>
            <person name="Nielsen R."/>
            <person name="Noor M.A."/>
            <person name="O'Grady P."/>
            <person name="Pachter L."/>
            <person name="Papaceit M."/>
            <person name="Parisi M.J."/>
            <person name="Parisi M."/>
            <person name="Parts L."/>
            <person name="Pedersen J.S."/>
            <person name="Pesole G."/>
            <person name="Phillippy A.M."/>
            <person name="Ponting C.P."/>
            <person name="Pop M."/>
            <person name="Porcelli D."/>
            <person name="Powell J.R."/>
            <person name="Prohaska S."/>
            <person name="Pruitt K."/>
            <person name="Puig M."/>
            <person name="Quesneville H."/>
            <person name="Ram K.R."/>
            <person name="Rand D."/>
            <person name="Rasmussen M.D."/>
            <person name="Reed L.K."/>
            <person name="Reenan R."/>
            <person name="Reily A."/>
            <person name="Remington K.A."/>
            <person name="Rieger T.T."/>
            <person name="Ritchie M.G."/>
            <person name="Robin C."/>
            <person name="Rogers Y.H."/>
            <person name="Rohde C."/>
            <person name="Rozas J."/>
            <person name="Rubenfield M.J."/>
            <person name="Ruiz A."/>
            <person name="Russo S."/>
            <person name="Salzberg S.L."/>
            <person name="Sanchez-Gracia A."/>
            <person name="Saranga D.J."/>
            <person name="Sato H."/>
            <person name="Schaeffer S.W."/>
            <person name="Schatz M.C."/>
            <person name="Schlenke T."/>
            <person name="Schwartz R."/>
            <person name="Segarra C."/>
            <person name="Singh R.S."/>
            <person name="Sirot L."/>
            <person name="Sirota M."/>
            <person name="Sisneros N.B."/>
            <person name="Smith C.D."/>
            <person name="Smith T.F."/>
            <person name="Spieth J."/>
            <person name="Stage D.E."/>
            <person name="Stark A."/>
            <person name="Stephan W."/>
            <person name="Strausberg R.L."/>
            <person name="Strempel S."/>
            <person name="Sturgill D."/>
            <person name="Sutton G."/>
            <person name="Sutton G.G."/>
            <person name="Tao W."/>
            <person name="Teichmann S."/>
            <person name="Tobari Y.N."/>
            <person name="Tomimura Y."/>
            <person name="Tsolas J.M."/>
            <person name="Valente V.L."/>
            <person name="Venter E."/>
            <person name="Venter J.C."/>
            <person name="Vicario S."/>
            <person name="Vieira F.G."/>
            <person name="Vilella A.J."/>
            <person name="Villasante A."/>
            <person name="Walenz B."/>
            <person name="Wang J."/>
            <person name="Wasserman M."/>
            <person name="Watts T."/>
            <person name="Wilson D."/>
            <person name="Wilson R.K."/>
            <person name="Wing R.A."/>
            <person name="Wolfner M.F."/>
            <person name="Wong A."/>
            <person name="Wong G.K."/>
            <person name="Wu C.I."/>
            <person name="Wu G."/>
            <person name="Yamamoto D."/>
            <person name="Yang H.P."/>
            <person name="Yang S.P."/>
            <person name="Yorke J.A."/>
            <person name="Yoshida K."/>
            <person name="Zdobnov E."/>
            <person name="Zhang P."/>
            <person name="Zhang Y."/>
            <person name="Zimin A.V."/>
            <person name="Baldwin J."/>
            <person name="Abdouelleil A."/>
            <person name="Abdulkadir J."/>
            <person name="Abebe A."/>
            <person name="Abera B."/>
            <person name="Abreu J."/>
            <person name="Acer S.C."/>
            <person name="Aftuck L."/>
            <person name="Alexander A."/>
            <person name="An P."/>
            <person name="Anderson E."/>
            <person name="Anderson S."/>
            <person name="Arachi H."/>
            <person name="Azer M."/>
            <person name="Bachantsang P."/>
            <person name="Barry A."/>
            <person name="Bayul T."/>
            <person name="Berlin A."/>
            <person name="Bessette D."/>
            <person name="Bloom T."/>
            <person name="Blye J."/>
            <person name="Boguslavskiy L."/>
            <person name="Bonnet C."/>
            <person name="Boukhgalter B."/>
            <person name="Bourzgui I."/>
            <person name="Brown A."/>
            <person name="Cahill P."/>
            <person name="Channer S."/>
            <person name="Cheshatsang Y."/>
            <person name="Chuda L."/>
            <person name="Citroen M."/>
            <person name="Collymore A."/>
            <person name="Cooke P."/>
            <person name="Costello M."/>
            <person name="D'Aco K."/>
            <person name="Daza R."/>
            <person name="De Haan G."/>
            <person name="DeGray S."/>
            <person name="DeMaso C."/>
            <person name="Dhargay N."/>
            <person name="Dooley K."/>
            <person name="Dooley E."/>
            <person name="Doricent M."/>
            <person name="Dorje P."/>
            <person name="Dorjee K."/>
            <person name="Dupes A."/>
            <person name="Elong R."/>
            <person name="Falk J."/>
            <person name="Farina A."/>
            <person name="Faro S."/>
            <person name="Ferguson D."/>
            <person name="Fisher S."/>
            <person name="Foley C.D."/>
            <person name="Franke A."/>
            <person name="Friedrich D."/>
            <person name="Gadbois L."/>
            <person name="Gearin G."/>
            <person name="Gearin C.R."/>
            <person name="Giannoukos G."/>
            <person name="Goode T."/>
            <person name="Graham J."/>
            <person name="Grandbois E."/>
            <person name="Grewal S."/>
            <person name="Gyaltsen K."/>
            <person name="Hafez N."/>
            <person name="Hagos B."/>
            <person name="Hall J."/>
            <person name="Henson C."/>
            <person name="Hollinger A."/>
            <person name="Honan T."/>
            <person name="Huard M.D."/>
            <person name="Hughes L."/>
            <person name="Hurhula B."/>
            <person name="Husby M.E."/>
            <person name="Kamat A."/>
            <person name="Kanga B."/>
            <person name="Kashin S."/>
            <person name="Khazanovich D."/>
            <person name="Kisner P."/>
            <person name="Lance K."/>
            <person name="Lara M."/>
            <person name="Lee W."/>
            <person name="Lennon N."/>
            <person name="Letendre F."/>
            <person name="LeVine R."/>
            <person name="Lipovsky A."/>
            <person name="Liu X."/>
            <person name="Liu J."/>
            <person name="Liu S."/>
            <person name="Lokyitsang T."/>
            <person name="Lokyitsang Y."/>
            <person name="Lubonja R."/>
            <person name="Lui A."/>
            <person name="MacDonald P."/>
            <person name="Magnisalis V."/>
            <person name="Maru K."/>
            <person name="Matthews C."/>
            <person name="McCusker W."/>
            <person name="McDonough S."/>
            <person name="Mehta T."/>
            <person name="Meldrim J."/>
            <person name="Meneus L."/>
            <person name="Mihai O."/>
            <person name="Mihalev A."/>
            <person name="Mihova T."/>
            <person name="Mittelman R."/>
            <person name="Mlenga V."/>
            <person name="Montmayeur A."/>
            <person name="Mulrain L."/>
            <person name="Navidi A."/>
            <person name="Naylor J."/>
            <person name="Negash T."/>
            <person name="Nguyen T."/>
            <person name="Nguyen N."/>
            <person name="Nicol R."/>
            <person name="Norbu C."/>
            <person name="Norbu N."/>
            <person name="Novod N."/>
            <person name="O'Neill B."/>
            <person name="Osman S."/>
            <person name="Markiewicz E."/>
            <person name="Oyono O.L."/>
            <person name="Patti C."/>
            <person name="Phunkhang P."/>
            <person name="Pierre F."/>
            <person name="Priest M."/>
            <person name="Raghuraman S."/>
            <person name="Rege F."/>
            <person name="Reyes R."/>
            <person name="Rise C."/>
            <person name="Rogov P."/>
            <person name="Ross K."/>
            <person name="Ryan E."/>
            <person name="Settipalli S."/>
            <person name="Shea T."/>
            <person name="Sherpa N."/>
            <person name="Shi L."/>
            <person name="Shih D."/>
            <person name="Sparrow T."/>
            <person name="Spaulding J."/>
            <person name="Stalker J."/>
            <person name="Stange-Thomann N."/>
            <person name="Stavropoulos S."/>
            <person name="Stone C."/>
            <person name="Strader C."/>
            <person name="Tesfaye S."/>
            <person name="Thomson T."/>
            <person name="Thoulutsang Y."/>
            <person name="Thoulutsang D."/>
            <person name="Topham K."/>
            <person name="Topping I."/>
            <person name="Tsamla T."/>
            <person name="Vassiliev H."/>
            <person name="Vo A."/>
            <person name="Wangchuk T."/>
            <person name="Wangdi T."/>
            <person name="Weiand M."/>
            <person name="Wilkinson J."/>
            <person name="Wilson A."/>
            <person name="Yadav S."/>
            <person name="Young G."/>
            <person name="Yu Q."/>
            <person name="Zembek L."/>
            <person name="Zhong D."/>
            <person name="Zimmer A."/>
            <person name="Zwirko Z."/>
            <person name="Jaffe D.B."/>
            <person name="Alvarez P."/>
            <person name="Brockman W."/>
            <person name="Butler J."/>
            <person name="Chin C."/>
            <person name="Gnerre S."/>
            <person name="Grabherr M."/>
            <person name="Kleber M."/>
            <person name="Mauceli E."/>
            <person name="MacCallum I."/>
        </authorList>
    </citation>
    <scope>NUCLEOTIDE SEQUENCE [LARGE SCALE GENOMIC DNA]</scope>
    <source>
        <strain evidence="3">MSH-3 / Tucson 14011-0111.49</strain>
    </source>
</reference>
<protein>
    <submittedName>
        <fullName evidence="2">GL23442</fullName>
    </submittedName>
</protein>
<sequence length="323" mass="36670">MVHSSSLIPFQGTTWPQHRYDISITHQQQFLQQQRHDNSYNKHCSSSSTRTTATGTNGSNFKAKPFYTTQKHKENRRQQQQQQPQHYASQHKQEKEQQQKQQQQQQQQRPGELQQMMHERGKVIKVHQPGNGPHLRSLPQATITECCPQLAAGKDSHILWHSAAGHMRTLLPLLLLLLLQLNSSHAWLWLLWPPLQGLLSRLASAATRPVLAYHAYLPMPVKTLRNHNESSSIKMGPRTAPALARRRTLTVLLPQSASSWICRSLHALYFRLLSSSICCPCSMQIHIQIQIQIQAPSSVTRRRRLQDVDGNGDGDGDVGVGQT</sequence>
<dbReference type="HOGENOM" id="CLU_861269_0_0_1"/>
<name>B4G3N8_DROPE</name>
<feature type="compositionally biased region" description="Low complexity" evidence="1">
    <location>
        <begin position="45"/>
        <end position="60"/>
    </location>
</feature>
<dbReference type="AlphaFoldDB" id="B4G3N8"/>